<dbReference type="GO" id="GO:0016887">
    <property type="term" value="F:ATP hydrolysis activity"/>
    <property type="evidence" value="ECO:0007669"/>
    <property type="project" value="InterPro"/>
</dbReference>
<dbReference type="FunFam" id="3.40.50.300:FF:000016">
    <property type="entry name" value="Oligopeptide ABC transporter ATP-binding component"/>
    <property type="match status" value="1"/>
</dbReference>
<keyword evidence="6 9" id="KW-0067">ATP-binding</keyword>
<evidence type="ECO:0000256" key="7">
    <source>
        <dbReference type="ARBA" id="ARBA00023136"/>
    </source>
</evidence>
<keyword evidence="10" id="KW-1185">Reference proteome</keyword>
<dbReference type="PROSITE" id="PS50893">
    <property type="entry name" value="ABC_TRANSPORTER_2"/>
    <property type="match status" value="1"/>
</dbReference>
<dbReference type="Pfam" id="PF00005">
    <property type="entry name" value="ABC_tran"/>
    <property type="match status" value="1"/>
</dbReference>
<dbReference type="Gene3D" id="3.40.50.300">
    <property type="entry name" value="P-loop containing nucleotide triphosphate hydrolases"/>
    <property type="match status" value="1"/>
</dbReference>
<dbReference type="PROSITE" id="PS00211">
    <property type="entry name" value="ABC_TRANSPORTER_1"/>
    <property type="match status" value="1"/>
</dbReference>
<evidence type="ECO:0000256" key="5">
    <source>
        <dbReference type="ARBA" id="ARBA00022741"/>
    </source>
</evidence>
<evidence type="ECO:0000259" key="8">
    <source>
        <dbReference type="PROSITE" id="PS50893"/>
    </source>
</evidence>
<keyword evidence="3" id="KW-0813">Transport</keyword>
<evidence type="ECO:0000256" key="2">
    <source>
        <dbReference type="ARBA" id="ARBA00005417"/>
    </source>
</evidence>
<dbReference type="AlphaFoldDB" id="A0A1G8B1J2"/>
<evidence type="ECO:0000256" key="3">
    <source>
        <dbReference type="ARBA" id="ARBA00022448"/>
    </source>
</evidence>
<sequence>MTLLDVRDLSVRFPTKKGPVLAVDGLTYHVEPGEIISLVGESGCGKSVGILSLLGLQGPTARISGSAVFDGKELLHASEKHLSAIRGRQVACVFQDPMSSLNPVLTVGKQVAEVLRRHRGLSAAKAKAQVIELLERVGIPAPAQRYSNYPHEMSGGMRQRVMIAMAIACEPRLLIADEPTTALDVTIQAGILELLKELRRDTGMAVLLVTHDLGVVADIADRVIVMYAGRKVEEGEVRALFANPRHQYTRRLMEAIPRRGGGGDRDRRLSGIPGTVPTLHESPAACSFAGRCAVASEQCRTALPPFAEIAPGQSAACWHPGPQAAEAVTGAHP</sequence>
<evidence type="ECO:0000313" key="10">
    <source>
        <dbReference type="Proteomes" id="UP000198923"/>
    </source>
</evidence>
<dbReference type="InterPro" id="IPR050388">
    <property type="entry name" value="ABC_Ni/Peptide_Import"/>
</dbReference>
<dbReference type="GO" id="GO:0005524">
    <property type="term" value="F:ATP binding"/>
    <property type="evidence" value="ECO:0007669"/>
    <property type="project" value="UniProtKB-KW"/>
</dbReference>
<dbReference type="RefSeq" id="WP_093171220.1">
    <property type="nucleotide sequence ID" value="NZ_FNCN01000013.1"/>
</dbReference>
<dbReference type="PANTHER" id="PTHR43297">
    <property type="entry name" value="OLIGOPEPTIDE TRANSPORT ATP-BINDING PROTEIN APPD"/>
    <property type="match status" value="1"/>
</dbReference>
<dbReference type="Pfam" id="PF08352">
    <property type="entry name" value="oligo_HPY"/>
    <property type="match status" value="1"/>
</dbReference>
<evidence type="ECO:0000313" key="9">
    <source>
        <dbReference type="EMBL" id="SDH26991.1"/>
    </source>
</evidence>
<evidence type="ECO:0000256" key="6">
    <source>
        <dbReference type="ARBA" id="ARBA00022840"/>
    </source>
</evidence>
<dbReference type="STRING" id="504805.SAMN05421505_11385"/>
<dbReference type="OrthoDB" id="9809030at2"/>
<dbReference type="Proteomes" id="UP000198923">
    <property type="component" value="Unassembled WGS sequence"/>
</dbReference>
<keyword evidence="7" id="KW-0472">Membrane</keyword>
<dbReference type="CDD" id="cd03257">
    <property type="entry name" value="ABC_NikE_OppD_transporters"/>
    <property type="match status" value="1"/>
</dbReference>
<gene>
    <name evidence="9" type="ORF">SAMN05421505_11385</name>
</gene>
<evidence type="ECO:0000256" key="1">
    <source>
        <dbReference type="ARBA" id="ARBA00004202"/>
    </source>
</evidence>
<dbReference type="InterPro" id="IPR027417">
    <property type="entry name" value="P-loop_NTPase"/>
</dbReference>
<organism evidence="9 10">
    <name type="scientific">Sinosporangium album</name>
    <dbReference type="NCBI Taxonomy" id="504805"/>
    <lineage>
        <taxon>Bacteria</taxon>
        <taxon>Bacillati</taxon>
        <taxon>Actinomycetota</taxon>
        <taxon>Actinomycetes</taxon>
        <taxon>Streptosporangiales</taxon>
        <taxon>Streptosporangiaceae</taxon>
        <taxon>Sinosporangium</taxon>
    </lineage>
</organism>
<dbReference type="InterPro" id="IPR003593">
    <property type="entry name" value="AAA+_ATPase"/>
</dbReference>
<dbReference type="InterPro" id="IPR017871">
    <property type="entry name" value="ABC_transporter-like_CS"/>
</dbReference>
<dbReference type="PANTHER" id="PTHR43297:SF2">
    <property type="entry name" value="DIPEPTIDE TRANSPORT ATP-BINDING PROTEIN DPPD"/>
    <property type="match status" value="1"/>
</dbReference>
<dbReference type="GO" id="GO:0015833">
    <property type="term" value="P:peptide transport"/>
    <property type="evidence" value="ECO:0007669"/>
    <property type="project" value="InterPro"/>
</dbReference>
<dbReference type="InterPro" id="IPR013563">
    <property type="entry name" value="Oligopep_ABC_C"/>
</dbReference>
<dbReference type="EMBL" id="FNCN01000013">
    <property type="protein sequence ID" value="SDH26991.1"/>
    <property type="molecule type" value="Genomic_DNA"/>
</dbReference>
<accession>A0A1G8B1J2</accession>
<keyword evidence="5" id="KW-0547">Nucleotide-binding</keyword>
<reference evidence="9 10" key="1">
    <citation type="submission" date="2016-10" db="EMBL/GenBank/DDBJ databases">
        <authorList>
            <person name="de Groot N.N."/>
        </authorList>
    </citation>
    <scope>NUCLEOTIDE SEQUENCE [LARGE SCALE GENOMIC DNA]</scope>
    <source>
        <strain evidence="9 10">CPCC 201354</strain>
    </source>
</reference>
<dbReference type="InterPro" id="IPR003439">
    <property type="entry name" value="ABC_transporter-like_ATP-bd"/>
</dbReference>
<comment type="subcellular location">
    <subcellularLocation>
        <location evidence="1">Cell membrane</location>
        <topology evidence="1">Peripheral membrane protein</topology>
    </subcellularLocation>
</comment>
<keyword evidence="4" id="KW-1003">Cell membrane</keyword>
<proteinExistence type="inferred from homology"/>
<comment type="similarity">
    <text evidence="2">Belongs to the ABC transporter superfamily.</text>
</comment>
<dbReference type="SMART" id="SM00382">
    <property type="entry name" value="AAA"/>
    <property type="match status" value="1"/>
</dbReference>
<dbReference type="NCBIfam" id="TIGR01727">
    <property type="entry name" value="oligo_HPY"/>
    <property type="match status" value="1"/>
</dbReference>
<dbReference type="GO" id="GO:0005886">
    <property type="term" value="C:plasma membrane"/>
    <property type="evidence" value="ECO:0007669"/>
    <property type="project" value="UniProtKB-SubCell"/>
</dbReference>
<feature type="domain" description="ABC transporter" evidence="8">
    <location>
        <begin position="4"/>
        <end position="253"/>
    </location>
</feature>
<dbReference type="SUPFAM" id="SSF52540">
    <property type="entry name" value="P-loop containing nucleoside triphosphate hydrolases"/>
    <property type="match status" value="1"/>
</dbReference>
<name>A0A1G8B1J2_9ACTN</name>
<protein>
    <submittedName>
        <fullName evidence="9">Peptide/nickel transport system ATP-binding protein</fullName>
    </submittedName>
</protein>
<evidence type="ECO:0000256" key="4">
    <source>
        <dbReference type="ARBA" id="ARBA00022475"/>
    </source>
</evidence>